<dbReference type="Proteomes" id="UP000765509">
    <property type="component" value="Unassembled WGS sequence"/>
</dbReference>
<proteinExistence type="predicted"/>
<dbReference type="AlphaFoldDB" id="A0A9Q3EDA4"/>
<organism evidence="3 4">
    <name type="scientific">Austropuccinia psidii MF-1</name>
    <dbReference type="NCBI Taxonomy" id="1389203"/>
    <lineage>
        <taxon>Eukaryota</taxon>
        <taxon>Fungi</taxon>
        <taxon>Dikarya</taxon>
        <taxon>Basidiomycota</taxon>
        <taxon>Pucciniomycotina</taxon>
        <taxon>Pucciniomycetes</taxon>
        <taxon>Pucciniales</taxon>
        <taxon>Sphaerophragmiaceae</taxon>
        <taxon>Austropuccinia</taxon>
    </lineage>
</organism>
<dbReference type="EMBL" id="AVOT02027974">
    <property type="protein sequence ID" value="MBW0520291.1"/>
    <property type="molecule type" value="Genomic_DNA"/>
</dbReference>
<dbReference type="GO" id="GO:0005634">
    <property type="term" value="C:nucleus"/>
    <property type="evidence" value="ECO:0007669"/>
    <property type="project" value="UniProtKB-ARBA"/>
</dbReference>
<evidence type="ECO:0000313" key="3">
    <source>
        <dbReference type="EMBL" id="MBW0520291.1"/>
    </source>
</evidence>
<feature type="domain" description="Integrase catalytic" evidence="2">
    <location>
        <begin position="1"/>
        <end position="121"/>
    </location>
</feature>
<accession>A0A9Q3EDA4</accession>
<evidence type="ECO:0000313" key="4">
    <source>
        <dbReference type="Proteomes" id="UP000765509"/>
    </source>
</evidence>
<dbReference type="InterPro" id="IPR012337">
    <property type="entry name" value="RNaseH-like_sf"/>
</dbReference>
<dbReference type="Gene3D" id="3.30.420.10">
    <property type="entry name" value="Ribonuclease H-like superfamily/Ribonuclease H"/>
    <property type="match status" value="1"/>
</dbReference>
<dbReference type="InterPro" id="IPR001584">
    <property type="entry name" value="Integrase_cat-core"/>
</dbReference>
<evidence type="ECO:0000256" key="1">
    <source>
        <dbReference type="ARBA" id="ARBA00022884"/>
    </source>
</evidence>
<dbReference type="GO" id="GO:0003723">
    <property type="term" value="F:RNA binding"/>
    <property type="evidence" value="ECO:0007669"/>
    <property type="project" value="UniProtKB-KW"/>
</dbReference>
<dbReference type="InterPro" id="IPR036397">
    <property type="entry name" value="RNaseH_sf"/>
</dbReference>
<dbReference type="PROSITE" id="PS50994">
    <property type="entry name" value="INTEGRASE"/>
    <property type="match status" value="1"/>
</dbReference>
<name>A0A9Q3EDA4_9BASI</name>
<comment type="caution">
    <text evidence="3">The sequence shown here is derived from an EMBL/GenBank/DDBJ whole genome shotgun (WGS) entry which is preliminary data.</text>
</comment>
<keyword evidence="4" id="KW-1185">Reference proteome</keyword>
<sequence>MDPAFLFGNNIIATHEVPKTVIEDMYLKFTLEFLTNIYEMLQTKLAFSETDHPQADGLAEWMIQTMEDISRTFCEYGIEHKDHEVYTYDWVTLLPEIQLCYNTRMQSNTGKSPSLVERGWNPFLPVDHLKNNILNINPTAKDFHDF</sequence>
<evidence type="ECO:0000259" key="2">
    <source>
        <dbReference type="PROSITE" id="PS50994"/>
    </source>
</evidence>
<protein>
    <recommendedName>
        <fullName evidence="2">Integrase catalytic domain-containing protein</fullName>
    </recommendedName>
</protein>
<keyword evidence="1" id="KW-0694">RNA-binding</keyword>
<dbReference type="SUPFAM" id="SSF53098">
    <property type="entry name" value="Ribonuclease H-like"/>
    <property type="match status" value="1"/>
</dbReference>
<dbReference type="GO" id="GO:0015074">
    <property type="term" value="P:DNA integration"/>
    <property type="evidence" value="ECO:0007669"/>
    <property type="project" value="InterPro"/>
</dbReference>
<reference evidence="3" key="1">
    <citation type="submission" date="2021-03" db="EMBL/GenBank/DDBJ databases">
        <title>Draft genome sequence of rust myrtle Austropuccinia psidii MF-1, a brazilian biotype.</title>
        <authorList>
            <person name="Quecine M.C."/>
            <person name="Pachon D.M.R."/>
            <person name="Bonatelli M.L."/>
            <person name="Correr F.H."/>
            <person name="Franceschini L.M."/>
            <person name="Leite T.F."/>
            <person name="Margarido G.R.A."/>
            <person name="Almeida C.A."/>
            <person name="Ferrarezi J.A."/>
            <person name="Labate C.A."/>
        </authorList>
    </citation>
    <scope>NUCLEOTIDE SEQUENCE</scope>
    <source>
        <strain evidence="3">MF-1</strain>
    </source>
</reference>
<gene>
    <name evidence="3" type="ORF">O181_060006</name>
</gene>